<dbReference type="InterPro" id="IPR003425">
    <property type="entry name" value="CCB3/YggT"/>
</dbReference>
<evidence type="ECO:0000313" key="3">
    <source>
        <dbReference type="EMBL" id="EGK70752.1"/>
    </source>
</evidence>
<keyword evidence="2" id="KW-0472">Membrane</keyword>
<evidence type="ECO:0000256" key="1">
    <source>
        <dbReference type="ARBA" id="ARBA00010894"/>
    </source>
</evidence>
<accession>F5RF96</accession>
<feature type="transmembrane region" description="Helical" evidence="2">
    <location>
        <begin position="6"/>
        <end position="26"/>
    </location>
</feature>
<feature type="transmembrane region" description="Helical" evidence="2">
    <location>
        <begin position="106"/>
        <end position="127"/>
    </location>
</feature>
<evidence type="ECO:0008006" key="5">
    <source>
        <dbReference type="Google" id="ProtNLM"/>
    </source>
</evidence>
<keyword evidence="2" id="KW-1133">Transmembrane helix</keyword>
<dbReference type="AlphaFoldDB" id="F5RF96"/>
<keyword evidence="4" id="KW-1185">Reference proteome</keyword>
<dbReference type="OrthoDB" id="9806665at2"/>
<comment type="similarity">
    <text evidence="1">Belongs to the YggT family.</text>
</comment>
<dbReference type="STRING" id="1000565.METUNv1_02973"/>
<feature type="transmembrane region" description="Helical" evidence="2">
    <location>
        <begin position="63"/>
        <end position="85"/>
    </location>
</feature>
<feature type="transmembrane region" description="Helical" evidence="2">
    <location>
        <begin position="160"/>
        <end position="179"/>
    </location>
</feature>
<dbReference type="PANTHER" id="PTHR33219">
    <property type="entry name" value="YLMG HOMOLOG PROTEIN 2, CHLOROPLASTIC"/>
    <property type="match status" value="1"/>
</dbReference>
<comment type="caution">
    <text evidence="3">The sequence shown here is derived from an EMBL/GenBank/DDBJ whole genome shotgun (WGS) entry which is preliminary data.</text>
</comment>
<sequence length="188" mass="20687">MLTDLVLLVLNAVASFVTTLLLARFYMQWARVSFRNQLGAFVIQTTDWAVLPARRVVPALFGLDMATLVVAWLIQVALILVGALLHGSIGADGLIPLALLRGVIEIARLSVWFLMIVLIISAVMSWVSPGNPLGSMMNALTRPFLQPIQRVMPPIANVDLSPLVLILLLQVLLYLIEAFSRQLFGLLF</sequence>
<gene>
    <name evidence="3" type="ORF">METUNv1_02973</name>
</gene>
<evidence type="ECO:0000256" key="2">
    <source>
        <dbReference type="SAM" id="Phobius"/>
    </source>
</evidence>
<dbReference type="GO" id="GO:0016020">
    <property type="term" value="C:membrane"/>
    <property type="evidence" value="ECO:0007669"/>
    <property type="project" value="InterPro"/>
</dbReference>
<dbReference type="PANTHER" id="PTHR33219:SF14">
    <property type="entry name" value="PROTEIN COFACTOR ASSEMBLY OF COMPLEX C SUBUNIT B CCB3, CHLOROPLASTIC-RELATED"/>
    <property type="match status" value="1"/>
</dbReference>
<organism evidence="3 4">
    <name type="scientific">Methyloversatilis universalis (strain ATCC BAA-1314 / DSM 25237 / JCM 13912 / CCUG 52030 / FAM5)</name>
    <dbReference type="NCBI Taxonomy" id="1000565"/>
    <lineage>
        <taxon>Bacteria</taxon>
        <taxon>Pseudomonadati</taxon>
        <taxon>Pseudomonadota</taxon>
        <taxon>Betaproteobacteria</taxon>
        <taxon>Nitrosomonadales</taxon>
        <taxon>Sterolibacteriaceae</taxon>
        <taxon>Methyloversatilis</taxon>
    </lineage>
</organism>
<dbReference type="Pfam" id="PF02325">
    <property type="entry name" value="CCB3_YggT"/>
    <property type="match status" value="2"/>
</dbReference>
<dbReference type="eggNOG" id="COG0762">
    <property type="taxonomic scope" value="Bacteria"/>
</dbReference>
<name>F5RF96_METUF</name>
<dbReference type="Proteomes" id="UP000005019">
    <property type="component" value="Unassembled WGS sequence"/>
</dbReference>
<evidence type="ECO:0000313" key="4">
    <source>
        <dbReference type="Proteomes" id="UP000005019"/>
    </source>
</evidence>
<dbReference type="EMBL" id="AFHG01000053">
    <property type="protein sequence ID" value="EGK70752.1"/>
    <property type="molecule type" value="Genomic_DNA"/>
</dbReference>
<keyword evidence="2" id="KW-0812">Transmembrane</keyword>
<protein>
    <recommendedName>
        <fullName evidence="5">YggT family protein</fullName>
    </recommendedName>
</protein>
<dbReference type="RefSeq" id="WP_008063070.1">
    <property type="nucleotide sequence ID" value="NZ_AFHG01000053.1"/>
</dbReference>
<reference evidence="3 4" key="1">
    <citation type="journal article" date="2011" name="J. Bacteriol.">
        <title>Genome sequence of Methyloversatilis universalis FAM5T, a methylotrophic representative of the order Rhodocyclales.</title>
        <authorList>
            <person name="Kittichotirat W."/>
            <person name="Good N.M."/>
            <person name="Hall R."/>
            <person name="Bringel F."/>
            <person name="Lajus A."/>
            <person name="Medigue C."/>
            <person name="Smalley N.E."/>
            <person name="Beck D."/>
            <person name="Bumgarner R."/>
            <person name="Vuilleumier S."/>
            <person name="Kalyuzhnaya M.G."/>
        </authorList>
    </citation>
    <scope>NUCLEOTIDE SEQUENCE [LARGE SCALE GENOMIC DNA]</scope>
    <source>
        <strain evidence="4">ATCC BAA-1314 / JCM 13912 / FAM5</strain>
    </source>
</reference>
<proteinExistence type="inferred from homology"/>